<keyword evidence="2 5" id="KW-0812">Transmembrane</keyword>
<comment type="subcellular location">
    <subcellularLocation>
        <location evidence="1">Membrane</location>
        <topology evidence="1">Multi-pass membrane protein</topology>
    </subcellularLocation>
</comment>
<feature type="transmembrane region" description="Helical" evidence="5">
    <location>
        <begin position="483"/>
        <end position="502"/>
    </location>
</feature>
<comment type="caution">
    <text evidence="7">The sequence shown here is derived from an EMBL/GenBank/DDBJ whole genome shotgun (WGS) entry which is preliminary data.</text>
</comment>
<dbReference type="InterPro" id="IPR007016">
    <property type="entry name" value="O-antigen_ligase-rel_domated"/>
</dbReference>
<keyword evidence="7" id="KW-0436">Ligase</keyword>
<evidence type="ECO:0000256" key="4">
    <source>
        <dbReference type="ARBA" id="ARBA00023136"/>
    </source>
</evidence>
<evidence type="ECO:0000256" key="5">
    <source>
        <dbReference type="SAM" id="Phobius"/>
    </source>
</evidence>
<evidence type="ECO:0000256" key="2">
    <source>
        <dbReference type="ARBA" id="ARBA00022692"/>
    </source>
</evidence>
<feature type="domain" description="O-antigen ligase-related" evidence="6">
    <location>
        <begin position="253"/>
        <end position="439"/>
    </location>
</feature>
<protein>
    <submittedName>
        <fullName evidence="7">O-antigen ligase family protein</fullName>
    </submittedName>
</protein>
<keyword evidence="4 5" id="KW-0472">Membrane</keyword>
<reference evidence="7 8" key="1">
    <citation type="submission" date="2020-12" db="EMBL/GenBank/DDBJ databases">
        <title>YIM B01967 draft genome.</title>
        <authorList>
            <person name="Yan X."/>
        </authorList>
    </citation>
    <scope>NUCLEOTIDE SEQUENCE [LARGE SCALE GENOMIC DNA]</scope>
    <source>
        <strain evidence="7 8">YIM B01967</strain>
    </source>
</reference>
<organism evidence="7 8">
    <name type="scientific">Viridibacillus soli</name>
    <dbReference type="NCBI Taxonomy" id="2798301"/>
    <lineage>
        <taxon>Bacteria</taxon>
        <taxon>Bacillati</taxon>
        <taxon>Bacillota</taxon>
        <taxon>Bacilli</taxon>
        <taxon>Bacillales</taxon>
        <taxon>Caryophanaceae</taxon>
        <taxon>Viridibacillus</taxon>
    </lineage>
</organism>
<proteinExistence type="predicted"/>
<evidence type="ECO:0000259" key="6">
    <source>
        <dbReference type="Pfam" id="PF04932"/>
    </source>
</evidence>
<keyword evidence="8" id="KW-1185">Reference proteome</keyword>
<feature type="transmembrane region" description="Helical" evidence="5">
    <location>
        <begin position="292"/>
        <end position="310"/>
    </location>
</feature>
<feature type="transmembrane region" description="Helical" evidence="5">
    <location>
        <begin position="386"/>
        <end position="403"/>
    </location>
</feature>
<feature type="transmembrane region" description="Helical" evidence="5">
    <location>
        <begin position="164"/>
        <end position="183"/>
    </location>
</feature>
<evidence type="ECO:0000313" key="7">
    <source>
        <dbReference type="EMBL" id="MBK3497130.1"/>
    </source>
</evidence>
<feature type="transmembrane region" description="Helical" evidence="5">
    <location>
        <begin position="71"/>
        <end position="91"/>
    </location>
</feature>
<feature type="transmembrane region" description="Helical" evidence="5">
    <location>
        <begin position="423"/>
        <end position="448"/>
    </location>
</feature>
<evidence type="ECO:0000313" key="8">
    <source>
        <dbReference type="Proteomes" id="UP000618943"/>
    </source>
</evidence>
<dbReference type="Proteomes" id="UP000618943">
    <property type="component" value="Unassembled WGS sequence"/>
</dbReference>
<dbReference type="PANTHER" id="PTHR37422">
    <property type="entry name" value="TEICHURONIC ACID BIOSYNTHESIS PROTEIN TUAE"/>
    <property type="match status" value="1"/>
</dbReference>
<evidence type="ECO:0000256" key="3">
    <source>
        <dbReference type="ARBA" id="ARBA00022989"/>
    </source>
</evidence>
<feature type="transmembrane region" description="Helical" evidence="5">
    <location>
        <begin position="221"/>
        <end position="239"/>
    </location>
</feature>
<dbReference type="InterPro" id="IPR051533">
    <property type="entry name" value="WaaL-like"/>
</dbReference>
<feature type="transmembrane region" description="Helical" evidence="5">
    <location>
        <begin position="136"/>
        <end position="152"/>
    </location>
</feature>
<dbReference type="GO" id="GO:0016874">
    <property type="term" value="F:ligase activity"/>
    <property type="evidence" value="ECO:0007669"/>
    <property type="project" value="UniProtKB-KW"/>
</dbReference>
<gene>
    <name evidence="7" type="ORF">JFL43_20300</name>
</gene>
<dbReference type="RefSeq" id="WP_200750433.1">
    <property type="nucleotide sequence ID" value="NZ_JAEOAH010000050.1"/>
</dbReference>
<name>A0ABS1HCM1_9BACL</name>
<accession>A0ABS1HCM1</accession>
<evidence type="ECO:0000256" key="1">
    <source>
        <dbReference type="ARBA" id="ARBA00004141"/>
    </source>
</evidence>
<dbReference type="Pfam" id="PF04932">
    <property type="entry name" value="Wzy_C"/>
    <property type="match status" value="1"/>
</dbReference>
<dbReference type="PANTHER" id="PTHR37422:SF13">
    <property type="entry name" value="LIPOPOLYSACCHARIDE BIOSYNTHESIS PROTEIN PA4999-RELATED"/>
    <property type="match status" value="1"/>
</dbReference>
<keyword evidence="3 5" id="KW-1133">Transmembrane helix</keyword>
<dbReference type="EMBL" id="JAEOAH010000050">
    <property type="protein sequence ID" value="MBK3497130.1"/>
    <property type="molecule type" value="Genomic_DNA"/>
</dbReference>
<feature type="transmembrane region" description="Helical" evidence="5">
    <location>
        <begin position="20"/>
        <end position="39"/>
    </location>
</feature>
<feature type="transmembrane region" description="Helical" evidence="5">
    <location>
        <begin position="103"/>
        <end position="130"/>
    </location>
</feature>
<feature type="transmembrane region" description="Helical" evidence="5">
    <location>
        <begin position="251"/>
        <end position="280"/>
    </location>
</feature>
<feature type="transmembrane region" description="Helical" evidence="5">
    <location>
        <begin position="460"/>
        <end position="477"/>
    </location>
</feature>
<sequence>MYSREITIDEKENQQSRASINRWLFILLLAAIAVIPLLIGGAKSEVIGPKITDIIALTSGKKSDFYTHYKAILLMCISALAVVLMLIKILFFDGSIRKTKVNVCIGIFVVGIILSTIFSPSASIALWGQYNRSDGAITYICYLILFFVALNIEYPKKAIEYMMAALYPFVLLNTVLITMYFYGHDALQYGAFKRMMILFLPEGFSINEGATILGTLNQMNYMSGMFAIMTVMYLAWAIIDSHKARSVINAVVASICIGIMFMSLSTSGFLTVVVISPILIWLTIKGNHTKQAIIALSVFLVLSVPLFHILSSHNERVWTESFGFIVKKNPYIEEVTAINLAPFEAKVYAANSKFELPILPQSGTAAASGRAYIWSKAIDMVMERPVFGYGLDTIMYYFPHYSLDARANMISETTIVDKPHSLYVGILYGTGIVGFIGFICLVGIIIFLSLKQVYKEYSSSHTILAVGVIAYFIQALFNDSLPGTSATLWAISGIMVAFALNIDSKKESTNGRNN</sequence>